<dbReference type="Proteomes" id="UP000092596">
    <property type="component" value="Chromosome"/>
</dbReference>
<dbReference type="Pfam" id="PF00005">
    <property type="entry name" value="ABC_tran"/>
    <property type="match status" value="2"/>
</dbReference>
<dbReference type="PROSITE" id="PS00211">
    <property type="entry name" value="ABC_TRANSPORTER_1"/>
    <property type="match status" value="1"/>
</dbReference>
<keyword evidence="2" id="KW-0547">Nucleotide-binding</keyword>
<protein>
    <recommendedName>
        <fullName evidence="4">ABC transporter domain-containing protein</fullName>
    </recommendedName>
</protein>
<accession>A0A1B0ZF55</accession>
<dbReference type="GO" id="GO:0016887">
    <property type="term" value="F:ATP hydrolysis activity"/>
    <property type="evidence" value="ECO:0007669"/>
    <property type="project" value="InterPro"/>
</dbReference>
<dbReference type="SUPFAM" id="SSF52540">
    <property type="entry name" value="P-loop containing nucleoside triphosphate hydrolases"/>
    <property type="match status" value="2"/>
</dbReference>
<keyword evidence="1" id="KW-0677">Repeat</keyword>
<dbReference type="PANTHER" id="PTHR19211">
    <property type="entry name" value="ATP-BINDING TRANSPORT PROTEIN-RELATED"/>
    <property type="match status" value="1"/>
</dbReference>
<dbReference type="InterPro" id="IPR017871">
    <property type="entry name" value="ABC_transporter-like_CS"/>
</dbReference>
<dbReference type="KEGG" id="dva:DAD186_00180"/>
<dbReference type="PANTHER" id="PTHR19211:SF14">
    <property type="entry name" value="ATP-BINDING CASSETTE SUB-FAMILY F MEMBER 1"/>
    <property type="match status" value="1"/>
</dbReference>
<evidence type="ECO:0000259" key="4">
    <source>
        <dbReference type="PROSITE" id="PS50893"/>
    </source>
</evidence>
<proteinExistence type="predicted"/>
<evidence type="ECO:0000313" key="5">
    <source>
        <dbReference type="EMBL" id="ANP26579.1"/>
    </source>
</evidence>
<keyword evidence="3" id="KW-0067">ATP-binding</keyword>
<evidence type="ECO:0000256" key="1">
    <source>
        <dbReference type="ARBA" id="ARBA00022737"/>
    </source>
</evidence>
<name>A0A1B0ZF55_9MICO</name>
<dbReference type="InterPro" id="IPR050611">
    <property type="entry name" value="ABCF"/>
</dbReference>
<organism evidence="5 6">
    <name type="scientific">Dermabacter vaginalis</name>
    <dbReference type="NCBI Taxonomy" id="1630135"/>
    <lineage>
        <taxon>Bacteria</taxon>
        <taxon>Bacillati</taxon>
        <taxon>Actinomycetota</taxon>
        <taxon>Actinomycetes</taxon>
        <taxon>Micrococcales</taxon>
        <taxon>Dermabacteraceae</taxon>
        <taxon>Dermabacter</taxon>
    </lineage>
</organism>
<dbReference type="InterPro" id="IPR027417">
    <property type="entry name" value="P-loop_NTPase"/>
</dbReference>
<dbReference type="RefSeq" id="WP_065246993.1">
    <property type="nucleotide sequence ID" value="NZ_CP012117.1"/>
</dbReference>
<dbReference type="PROSITE" id="PS50893">
    <property type="entry name" value="ABC_TRANSPORTER_2"/>
    <property type="match status" value="1"/>
</dbReference>
<reference evidence="5 6" key="1">
    <citation type="submission" date="2015-06" db="EMBL/GenBank/DDBJ databases">
        <title>Investigation of pathophysiology for high-risk pregnancy and development of treatment modality based on it.</title>
        <authorList>
            <person name="Kim B.-C."/>
            <person name="Lim S."/>
        </authorList>
    </citation>
    <scope>NUCLEOTIDE SEQUENCE [LARGE SCALE GENOMIC DNA]</scope>
    <source>
        <strain evidence="5 6">AD1-86</strain>
    </source>
</reference>
<dbReference type="InterPro" id="IPR003439">
    <property type="entry name" value="ABC_transporter-like_ATP-bd"/>
</dbReference>
<dbReference type="GO" id="GO:0005524">
    <property type="term" value="F:ATP binding"/>
    <property type="evidence" value="ECO:0007669"/>
    <property type="project" value="UniProtKB-KW"/>
</dbReference>
<evidence type="ECO:0000256" key="3">
    <source>
        <dbReference type="ARBA" id="ARBA00022840"/>
    </source>
</evidence>
<dbReference type="FunFam" id="3.40.50.300:FF:000011">
    <property type="entry name" value="Putative ABC transporter ATP-binding component"/>
    <property type="match status" value="1"/>
</dbReference>
<dbReference type="Gene3D" id="3.40.50.300">
    <property type="entry name" value="P-loop containing nucleotide triphosphate hydrolases"/>
    <property type="match status" value="3"/>
</dbReference>
<evidence type="ECO:0000256" key="2">
    <source>
        <dbReference type="ARBA" id="ARBA00022741"/>
    </source>
</evidence>
<dbReference type="AlphaFoldDB" id="A0A1B0ZF55"/>
<dbReference type="InterPro" id="IPR003593">
    <property type="entry name" value="AAA+_ATPase"/>
</dbReference>
<gene>
    <name evidence="5" type="ORF">DAD186_00180</name>
</gene>
<feature type="domain" description="ABC transporter" evidence="4">
    <location>
        <begin position="4"/>
        <end position="260"/>
    </location>
</feature>
<sequence length="550" mass="59726">MSALVFDAVSFSFTSRPLLDRVSFRVGVGERAFLVGPNGCGKTTLLRLALGELLPDSGAVVWEGMRSDARQPPSAENFTGRVSEYFDEAFAPVRALSARFEQVTAHMAQAAGESSGDVREYDALLAEMTARDVWSLESRIDEVLAGLGLPMLAGEGRDREVVTLSPGQRGRLPLAAMLIARPEALILDEPTNHLDAKGVAFLADTIRAWEGPVLMTSHDRAFIEETATAIYDLDIATWQALATAEGHDLHGVYRTNGAYSAFLEAKQKAHRAHADIHAEQQSEKREIRAHRNAAQSIARGGVRLSEAEGMAKKFFADRAQATSTRRKRSDDRRLEALEEREVRRPRSYNLTFPLAPANHAPGLALSAREAAVHGRLAPLTLDLSRGEHLLVTGSNGAGKTTFLNWIASGAPPEGAGASGSISSDRPVGFVPQRLPRVVDPDFTREVWTEGVGERGAGMLHPSMWHTRIEELSAGNQRRAQLALALAGAPSFLVIDEPTNFLDLATVEALERAFNEWTGTLIIASHDRWLIEHWAGRRLNLAPAPAIGATG</sequence>
<evidence type="ECO:0000313" key="6">
    <source>
        <dbReference type="Proteomes" id="UP000092596"/>
    </source>
</evidence>
<dbReference type="SMART" id="SM00382">
    <property type="entry name" value="AAA"/>
    <property type="match status" value="2"/>
</dbReference>
<dbReference type="STRING" id="1630135.DAD186_00180"/>
<dbReference type="EMBL" id="CP012117">
    <property type="protein sequence ID" value="ANP26579.1"/>
    <property type="molecule type" value="Genomic_DNA"/>
</dbReference>